<proteinExistence type="predicted"/>
<dbReference type="PANTHER" id="PTHR41807">
    <property type="entry name" value="GLUTATHIONE TRANSFERASE 3"/>
    <property type="match status" value="1"/>
</dbReference>
<evidence type="ECO:0000313" key="4">
    <source>
        <dbReference type="Proteomes" id="UP000664203"/>
    </source>
</evidence>
<keyword evidence="2" id="KW-0812">Transmembrane</keyword>
<dbReference type="Proteomes" id="UP000664203">
    <property type="component" value="Unassembled WGS sequence"/>
</dbReference>
<gene>
    <name evidence="3" type="ORF">ALECFALPRED_009094</name>
</gene>
<name>A0A8H3PI67_9LECA</name>
<evidence type="ECO:0000256" key="2">
    <source>
        <dbReference type="SAM" id="Phobius"/>
    </source>
</evidence>
<dbReference type="EMBL" id="CAJPDR010000655">
    <property type="protein sequence ID" value="CAF9941387.1"/>
    <property type="molecule type" value="Genomic_DNA"/>
</dbReference>
<evidence type="ECO:0000313" key="3">
    <source>
        <dbReference type="EMBL" id="CAF9941387.1"/>
    </source>
</evidence>
<reference evidence="3" key="1">
    <citation type="submission" date="2021-03" db="EMBL/GenBank/DDBJ databases">
        <authorList>
            <person name="Tagirdzhanova G."/>
        </authorList>
    </citation>
    <scope>NUCLEOTIDE SEQUENCE</scope>
</reference>
<feature type="region of interest" description="Disordered" evidence="1">
    <location>
        <begin position="98"/>
        <end position="123"/>
    </location>
</feature>
<protein>
    <submittedName>
        <fullName evidence="3">Uncharacterized protein</fullName>
    </submittedName>
</protein>
<keyword evidence="2" id="KW-0472">Membrane</keyword>
<dbReference type="PANTHER" id="PTHR41807:SF1">
    <property type="entry name" value="GLUTATHIONE TRANSFERASE 3"/>
    <property type="match status" value="1"/>
</dbReference>
<keyword evidence="4" id="KW-1185">Reference proteome</keyword>
<dbReference type="AlphaFoldDB" id="A0A8H3PI67"/>
<feature type="transmembrane region" description="Helical" evidence="2">
    <location>
        <begin position="326"/>
        <end position="346"/>
    </location>
</feature>
<dbReference type="InterPro" id="IPR038872">
    <property type="entry name" value="Put_GTT3"/>
</dbReference>
<comment type="caution">
    <text evidence="3">The sequence shown here is derived from an EMBL/GenBank/DDBJ whole genome shotgun (WGS) entry which is preliminary data.</text>
</comment>
<accession>A0A8H3PI67</accession>
<dbReference type="OrthoDB" id="4034134at2759"/>
<keyword evidence="2" id="KW-1133">Transmembrane helix</keyword>
<dbReference type="GO" id="GO:0016020">
    <property type="term" value="C:membrane"/>
    <property type="evidence" value="ECO:0007669"/>
    <property type="project" value="TreeGrafter"/>
</dbReference>
<evidence type="ECO:0000256" key="1">
    <source>
        <dbReference type="SAM" id="MobiDB-lite"/>
    </source>
</evidence>
<organism evidence="3 4">
    <name type="scientific">Alectoria fallacina</name>
    <dbReference type="NCBI Taxonomy" id="1903189"/>
    <lineage>
        <taxon>Eukaryota</taxon>
        <taxon>Fungi</taxon>
        <taxon>Dikarya</taxon>
        <taxon>Ascomycota</taxon>
        <taxon>Pezizomycotina</taxon>
        <taxon>Lecanoromycetes</taxon>
        <taxon>OSLEUM clade</taxon>
        <taxon>Lecanoromycetidae</taxon>
        <taxon>Lecanorales</taxon>
        <taxon>Lecanorineae</taxon>
        <taxon>Parmeliaceae</taxon>
        <taxon>Alectoria</taxon>
    </lineage>
</organism>
<feature type="transmembrane region" description="Helical" evidence="2">
    <location>
        <begin position="251"/>
        <end position="276"/>
    </location>
</feature>
<sequence>MTNAWLQQQRKGALTEIADHVGLKKCARRASPLPPSPFLPSLYNIADNCMPHSVERYKKIDLEVALEEHLRANGSKLAGDARVAPFFYTVDPLSPVKQDPATGGTVAQQAVGEREKKPRARRQTIKAREELEGGDDAESSAALTKTTPNRALSFARSVPLPPSPAVLANQIDAHTTTFRASISDYISASALPSTLHSVRSNLSTVTSIELLVLGVEAFGLRFEVLPLRYLTTLPAVPALGTSELSLKVPDFFALLTTAFWGPVGLWLLTSVFLPLLGGWFINLKGDGGYDAVSFNAVKAITAWVVYVRGGGPSASTRVVARGIPGGSVGMLVGAGVGALAGIYEAVLRK</sequence>